<reference evidence="1 2" key="1">
    <citation type="submission" date="2019-12" db="EMBL/GenBank/DDBJ databases">
        <title>Chromosome-level assembly of the Caenorhabditis remanei genome.</title>
        <authorList>
            <person name="Teterina A.A."/>
            <person name="Willis J.H."/>
            <person name="Phillips P.C."/>
        </authorList>
    </citation>
    <scope>NUCLEOTIDE SEQUENCE [LARGE SCALE GENOMIC DNA]</scope>
    <source>
        <strain evidence="1 2">PX506</strain>
        <tissue evidence="1">Whole organism</tissue>
    </source>
</reference>
<evidence type="ECO:0000313" key="2">
    <source>
        <dbReference type="Proteomes" id="UP000483820"/>
    </source>
</evidence>
<evidence type="ECO:0000313" key="1">
    <source>
        <dbReference type="EMBL" id="KAF1768296.1"/>
    </source>
</evidence>
<evidence type="ECO:0008006" key="3">
    <source>
        <dbReference type="Google" id="ProtNLM"/>
    </source>
</evidence>
<dbReference type="Proteomes" id="UP000483820">
    <property type="component" value="Chromosome I"/>
</dbReference>
<name>A0A6A5HNP9_CAERE</name>
<protein>
    <recommendedName>
        <fullName evidence="3">DUF38 domain-containing protein</fullName>
    </recommendedName>
</protein>
<dbReference type="GeneID" id="78773028"/>
<dbReference type="KEGG" id="crq:GCK72_000108"/>
<dbReference type="RefSeq" id="XP_053590916.1">
    <property type="nucleotide sequence ID" value="XM_053722271.1"/>
</dbReference>
<gene>
    <name evidence="1" type="ORF">GCK72_000108</name>
</gene>
<comment type="caution">
    <text evidence="1">The sequence shown here is derived from an EMBL/GenBank/DDBJ whole genome shotgun (WGS) entry which is preliminary data.</text>
</comment>
<accession>A0A6A5HNP9</accession>
<dbReference type="AlphaFoldDB" id="A0A6A5HNP9"/>
<dbReference type="CTD" id="78773028"/>
<proteinExistence type="predicted"/>
<organism evidence="1 2">
    <name type="scientific">Caenorhabditis remanei</name>
    <name type="common">Caenorhabditis vulgaris</name>
    <dbReference type="NCBI Taxonomy" id="31234"/>
    <lineage>
        <taxon>Eukaryota</taxon>
        <taxon>Metazoa</taxon>
        <taxon>Ecdysozoa</taxon>
        <taxon>Nematoda</taxon>
        <taxon>Chromadorea</taxon>
        <taxon>Rhabditida</taxon>
        <taxon>Rhabditina</taxon>
        <taxon>Rhabditomorpha</taxon>
        <taxon>Rhabditoidea</taxon>
        <taxon>Rhabditidae</taxon>
        <taxon>Peloderinae</taxon>
        <taxon>Caenorhabditis</taxon>
    </lineage>
</organism>
<sequence length="226" mass="26907">MQPTREADPFFVITANNYEDTCTIFWRLETKVDELIIGGSLLHDMQFEKLFRSDKESKLQVKKITLNLFEFTEKNCRVILSVLDITYLKSIHFMVFPSDNISWLFEMEEFKDFPAKYLMSTNFIKGKCEDWEKYEIHFEELEAEPVEKMIMEFSEECIENKAHFMFYGRITRDLMEKLQELETFDYGTTQNGIVYWFTTSDEHKHLRVSLSAGEPNKMLEGMLINI</sequence>
<dbReference type="EMBL" id="WUAV01000001">
    <property type="protein sequence ID" value="KAF1768296.1"/>
    <property type="molecule type" value="Genomic_DNA"/>
</dbReference>